<keyword evidence="4 5" id="KW-0472">Membrane</keyword>
<dbReference type="OrthoDB" id="9759676at2"/>
<dbReference type="PATRIC" id="fig|1423778.4.peg.308"/>
<keyword evidence="7" id="KW-1185">Reference proteome</keyword>
<dbReference type="Pfam" id="PF13520">
    <property type="entry name" value="AA_permease_2"/>
    <property type="match status" value="1"/>
</dbReference>
<comment type="caution">
    <text evidence="6">The sequence shown here is derived from an EMBL/GenBank/DDBJ whole genome shotgun (WGS) entry which is preliminary data.</text>
</comment>
<sequence>MWSYLKRVLIGKPLKTLDEGGMHLSKFKALALLSSDALSSVAYGPEQITTVLVALSAVALWYSIPIAVVVLILLLAITLSYRQIIHAYPGGGGAYMVASANWGRDGGLVAGGSLLVDYMLTVAVSTTSGTEAITSAIPALYPYSVPIAIVIVFLIMAMNLRGMSESANILTVPVYFFVVVLFVTIGWGLFNIVTGNIEFQAPAAIGKAVPGVSIFLLIRAFSAGSSSLTGVEAISNAVPNFNAPRSKNAAATLSIMSLILACFFAGVIFLSYYLGVMPNGHATVLSQIGAAVYGGHGVGYYLLQVSTALILAVAANTGFSAFPILAYNLAKDKFMPHAFMDRGDRLGYSNGIIALAVGAVVLILIFHGKTTALIPLYAVGVFVPFTLSQSGMIIHWFRTREGWWLGKSVINLIGALISLFLVVALFWQHFEKVWPYLIIMALLLLLFHKIHEHYRKVAEQLRVAAKSTVQIKDFDGATVIVLVSNVTKVTAGAINYARSIGDYVIAMHISFDENPGKEHKTANEFKAEFPDVRFVDIHSSYRSIAAPTLRFVDVIAKRAAARNYSTTVLVPQFVPRHPWQMALHNQTSLRLRGILNSRENVIVSTYNYHLKE</sequence>
<evidence type="ECO:0000256" key="3">
    <source>
        <dbReference type="ARBA" id="ARBA00022989"/>
    </source>
</evidence>
<keyword evidence="2 5" id="KW-0812">Transmembrane</keyword>
<dbReference type="KEGG" id="lol:LACOL_1404"/>
<reference evidence="6 7" key="1">
    <citation type="journal article" date="2015" name="Genome Announc.">
        <title>Expanding the biotechnology potential of lactobacilli through comparative genomics of 213 strains and associated genera.</title>
        <authorList>
            <person name="Sun Z."/>
            <person name="Harris H.M."/>
            <person name="McCann A."/>
            <person name="Guo C."/>
            <person name="Argimon S."/>
            <person name="Zhang W."/>
            <person name="Yang X."/>
            <person name="Jeffery I.B."/>
            <person name="Cooney J.C."/>
            <person name="Kagawa T.F."/>
            <person name="Liu W."/>
            <person name="Song Y."/>
            <person name="Salvetti E."/>
            <person name="Wrobel A."/>
            <person name="Rasinkangas P."/>
            <person name="Parkhill J."/>
            <person name="Rea M.C."/>
            <person name="O'Sullivan O."/>
            <person name="Ritari J."/>
            <person name="Douillard F.P."/>
            <person name="Paul Ross R."/>
            <person name="Yang R."/>
            <person name="Briner A.E."/>
            <person name="Felis G.E."/>
            <person name="de Vos W.M."/>
            <person name="Barrangou R."/>
            <person name="Klaenhammer T.R."/>
            <person name="Caufield P.W."/>
            <person name="Cui Y."/>
            <person name="Zhang H."/>
            <person name="O'Toole P.W."/>
        </authorList>
    </citation>
    <scope>NUCLEOTIDE SEQUENCE [LARGE SCALE GENOMIC DNA]</scope>
    <source>
        <strain evidence="6 7">DSM 15707</strain>
    </source>
</reference>
<dbReference type="GO" id="GO:0022857">
    <property type="term" value="F:transmembrane transporter activity"/>
    <property type="evidence" value="ECO:0007669"/>
    <property type="project" value="InterPro"/>
</dbReference>
<dbReference type="STRING" id="1423778.FC70_GL000289"/>
<evidence type="ECO:0000256" key="5">
    <source>
        <dbReference type="SAM" id="Phobius"/>
    </source>
</evidence>
<dbReference type="EMBL" id="AZFE01000003">
    <property type="protein sequence ID" value="KRL57818.1"/>
    <property type="molecule type" value="Genomic_DNA"/>
</dbReference>
<organism evidence="6 7">
    <name type="scientific">Paucilactobacillus oligofermentans DSM 15707 = LMG 22743</name>
    <dbReference type="NCBI Taxonomy" id="1423778"/>
    <lineage>
        <taxon>Bacteria</taxon>
        <taxon>Bacillati</taxon>
        <taxon>Bacillota</taxon>
        <taxon>Bacilli</taxon>
        <taxon>Lactobacillales</taxon>
        <taxon>Lactobacillaceae</taxon>
        <taxon>Paucilactobacillus</taxon>
    </lineage>
</organism>
<evidence type="ECO:0000313" key="7">
    <source>
        <dbReference type="Proteomes" id="UP000051697"/>
    </source>
</evidence>
<feature type="transmembrane region" description="Helical" evidence="5">
    <location>
        <begin position="374"/>
        <end position="397"/>
    </location>
</feature>
<evidence type="ECO:0000313" key="6">
    <source>
        <dbReference type="EMBL" id="KRL57818.1"/>
    </source>
</evidence>
<feature type="transmembrane region" description="Helical" evidence="5">
    <location>
        <begin position="140"/>
        <end position="160"/>
    </location>
</feature>
<feature type="transmembrane region" description="Helical" evidence="5">
    <location>
        <begin position="172"/>
        <end position="193"/>
    </location>
</feature>
<feature type="transmembrane region" description="Helical" evidence="5">
    <location>
        <begin position="348"/>
        <end position="368"/>
    </location>
</feature>
<dbReference type="RefSeq" id="WP_057889245.1">
    <property type="nucleotide sequence ID" value="NZ_AZFE01000003.1"/>
</dbReference>
<evidence type="ECO:0000256" key="1">
    <source>
        <dbReference type="ARBA" id="ARBA00004141"/>
    </source>
</evidence>
<feature type="transmembrane region" description="Helical" evidence="5">
    <location>
        <begin position="433"/>
        <end position="450"/>
    </location>
</feature>
<keyword evidence="3 5" id="KW-1133">Transmembrane helix</keyword>
<name>A0A0R1RU37_9LACO</name>
<dbReference type="InterPro" id="IPR053153">
    <property type="entry name" value="APC_K+_Transporter"/>
</dbReference>
<dbReference type="GO" id="GO:0016020">
    <property type="term" value="C:membrane"/>
    <property type="evidence" value="ECO:0007669"/>
    <property type="project" value="UniProtKB-SubCell"/>
</dbReference>
<comment type="subcellular location">
    <subcellularLocation>
        <location evidence="1">Membrane</location>
        <topology evidence="1">Multi-pass membrane protein</topology>
    </subcellularLocation>
</comment>
<dbReference type="PANTHER" id="PTHR47704:SF1">
    <property type="entry name" value="POTASSIUM TRANSPORTER KIMA"/>
    <property type="match status" value="1"/>
</dbReference>
<evidence type="ECO:0000256" key="2">
    <source>
        <dbReference type="ARBA" id="ARBA00022692"/>
    </source>
</evidence>
<protein>
    <submittedName>
        <fullName evidence="6">Transport protein</fullName>
    </submittedName>
</protein>
<accession>A0A0R1RU37</accession>
<feature type="transmembrane region" description="Helical" evidence="5">
    <location>
        <begin position="409"/>
        <end position="427"/>
    </location>
</feature>
<dbReference type="AlphaFoldDB" id="A0A0R1RU37"/>
<dbReference type="PANTHER" id="PTHR47704">
    <property type="entry name" value="POTASSIUM TRANSPORTER KIMA"/>
    <property type="match status" value="1"/>
</dbReference>
<feature type="transmembrane region" description="Helical" evidence="5">
    <location>
        <begin position="301"/>
        <end position="327"/>
    </location>
</feature>
<evidence type="ECO:0000256" key="4">
    <source>
        <dbReference type="ARBA" id="ARBA00023136"/>
    </source>
</evidence>
<gene>
    <name evidence="6" type="ORF">FC70_GL000289</name>
</gene>
<dbReference type="InterPro" id="IPR002293">
    <property type="entry name" value="AA/rel_permease1"/>
</dbReference>
<feature type="transmembrane region" description="Helical" evidence="5">
    <location>
        <begin position="102"/>
        <end position="120"/>
    </location>
</feature>
<feature type="transmembrane region" description="Helical" evidence="5">
    <location>
        <begin position="250"/>
        <end position="274"/>
    </location>
</feature>
<dbReference type="Proteomes" id="UP000051697">
    <property type="component" value="Unassembled WGS sequence"/>
</dbReference>
<proteinExistence type="predicted"/>
<dbReference type="Gene3D" id="1.20.1740.10">
    <property type="entry name" value="Amino acid/polyamine transporter I"/>
    <property type="match status" value="1"/>
</dbReference>
<feature type="transmembrane region" description="Helical" evidence="5">
    <location>
        <begin position="59"/>
        <end position="81"/>
    </location>
</feature>